<dbReference type="InterPro" id="IPR012334">
    <property type="entry name" value="Pectin_lyas_fold"/>
</dbReference>
<feature type="domain" description="Right handed beta helix" evidence="2">
    <location>
        <begin position="244"/>
        <end position="337"/>
    </location>
</feature>
<evidence type="ECO:0000313" key="4">
    <source>
        <dbReference type="Proteomes" id="UP000595691"/>
    </source>
</evidence>
<reference evidence="3 4" key="1">
    <citation type="submission" date="2020-11" db="EMBL/GenBank/DDBJ databases">
        <title>Taxonomic evaluation of the Bacillus sporothermodurans group of bacteria based on whole genome sequences.</title>
        <authorList>
            <person name="Fiedler G."/>
            <person name="Herbstmann A.-D."/>
            <person name="Doll E."/>
            <person name="Wenning M."/>
            <person name="Brinks E."/>
            <person name="Kabisch J."/>
            <person name="Breitenwieser F."/>
            <person name="Lappann M."/>
            <person name="Boehnlein C."/>
            <person name="Franz C."/>
        </authorList>
    </citation>
    <scope>NUCLEOTIDE SEQUENCE [LARGE SCALE GENOMIC DNA]</scope>
    <source>
        <strain evidence="3 4">JCM 19841</strain>
    </source>
</reference>
<dbReference type="InterPro" id="IPR039448">
    <property type="entry name" value="Beta_helix"/>
</dbReference>
<evidence type="ECO:0000313" key="3">
    <source>
        <dbReference type="EMBL" id="QQZ10017.1"/>
    </source>
</evidence>
<dbReference type="EMBL" id="CP065425">
    <property type="protein sequence ID" value="QQZ10017.1"/>
    <property type="molecule type" value="Genomic_DNA"/>
</dbReference>
<proteinExistence type="predicted"/>
<keyword evidence="4" id="KW-1185">Reference proteome</keyword>
<dbReference type="SMART" id="SM00710">
    <property type="entry name" value="PbH1"/>
    <property type="match status" value="5"/>
</dbReference>
<evidence type="ECO:0000259" key="2">
    <source>
        <dbReference type="Pfam" id="PF13229"/>
    </source>
</evidence>
<dbReference type="InterPro" id="IPR011050">
    <property type="entry name" value="Pectin_lyase_fold/virulence"/>
</dbReference>
<protein>
    <submittedName>
        <fullName evidence="3">Right-handed parallel beta-helix repeat-containing protein</fullName>
    </submittedName>
</protein>
<name>A0ABX7E5E2_9BACI</name>
<feature type="chain" id="PRO_5046169635" evidence="1">
    <location>
        <begin position="27"/>
        <end position="402"/>
    </location>
</feature>
<sequence>MLKKTARIIVIIMFMLCFLTPAITDAASRPTYTITTKSVPIDKQMLKYSTYNKYTKQYYVIRSYLEKLEKQGGGTLVLKKGTYSIPSTLYVPSNVTIRFQNGVKIVKGNKTNTKKLKTTKTLFQFIRPSRSLKKNVYDKYRGEKNISFIGEGTVSFDLKYEKDAIAIVAGHNQNLTIENIRFYHVNSGHFLEIDATNKAMIKNNQFIDASPSANKLKEGINLDTPDRTTKGFGHPWSKFDKTPNRNITIEHNVFQNLGRAIGTHKYSEGKYHENVVLRNNKISKTKSDAIRVMNWSNPTIENNTIENVDSGKGTLRGILASGVINPTIKGNTFKQVSRTMQFMPWKNEGPGSQYAITDNQITPENIDVFKTNHLIQVKEDFVRINHQYNVFDKFTDKIWITE</sequence>
<organism evidence="3 4">
    <name type="scientific">Heyndrickxia vini</name>
    <dbReference type="NCBI Taxonomy" id="1476025"/>
    <lineage>
        <taxon>Bacteria</taxon>
        <taxon>Bacillati</taxon>
        <taxon>Bacillota</taxon>
        <taxon>Bacilli</taxon>
        <taxon>Bacillales</taxon>
        <taxon>Bacillaceae</taxon>
        <taxon>Heyndrickxia</taxon>
    </lineage>
</organism>
<feature type="signal peptide" evidence="1">
    <location>
        <begin position="1"/>
        <end position="26"/>
    </location>
</feature>
<dbReference type="RefSeq" id="WP_202778966.1">
    <property type="nucleotide sequence ID" value="NZ_CP065425.1"/>
</dbReference>
<dbReference type="Pfam" id="PF13229">
    <property type="entry name" value="Beta_helix"/>
    <property type="match status" value="1"/>
</dbReference>
<accession>A0ABX7E5E2</accession>
<dbReference type="SUPFAM" id="SSF51126">
    <property type="entry name" value="Pectin lyase-like"/>
    <property type="match status" value="1"/>
</dbReference>
<dbReference type="InterPro" id="IPR006626">
    <property type="entry name" value="PbH1"/>
</dbReference>
<gene>
    <name evidence="3" type="ORF">I5776_03350</name>
</gene>
<evidence type="ECO:0000256" key="1">
    <source>
        <dbReference type="SAM" id="SignalP"/>
    </source>
</evidence>
<dbReference type="Gene3D" id="2.160.20.10">
    <property type="entry name" value="Single-stranded right-handed beta-helix, Pectin lyase-like"/>
    <property type="match status" value="1"/>
</dbReference>
<dbReference type="Proteomes" id="UP000595691">
    <property type="component" value="Chromosome"/>
</dbReference>
<keyword evidence="1" id="KW-0732">Signal</keyword>